<dbReference type="SUPFAM" id="SSF56784">
    <property type="entry name" value="HAD-like"/>
    <property type="match status" value="1"/>
</dbReference>
<name>A0A1E3PWN9_LIPST</name>
<protein>
    <submittedName>
        <fullName evidence="1">Uncharacterized protein</fullName>
    </submittedName>
</protein>
<dbReference type="EMBL" id="KV454302">
    <property type="protein sequence ID" value="ODQ69698.1"/>
    <property type="molecule type" value="Genomic_DNA"/>
</dbReference>
<reference evidence="1 2" key="1">
    <citation type="journal article" date="2016" name="Proc. Natl. Acad. Sci. U.S.A.">
        <title>Comparative genomics of biotechnologically important yeasts.</title>
        <authorList>
            <person name="Riley R."/>
            <person name="Haridas S."/>
            <person name="Wolfe K.H."/>
            <person name="Lopes M.R."/>
            <person name="Hittinger C.T."/>
            <person name="Goeker M."/>
            <person name="Salamov A.A."/>
            <person name="Wisecaver J.H."/>
            <person name="Long T.M."/>
            <person name="Calvey C.H."/>
            <person name="Aerts A.L."/>
            <person name="Barry K.W."/>
            <person name="Choi C."/>
            <person name="Clum A."/>
            <person name="Coughlan A.Y."/>
            <person name="Deshpande S."/>
            <person name="Douglass A.P."/>
            <person name="Hanson S.J."/>
            <person name="Klenk H.-P."/>
            <person name="LaButti K.M."/>
            <person name="Lapidus A."/>
            <person name="Lindquist E.A."/>
            <person name="Lipzen A.M."/>
            <person name="Meier-Kolthoff J.P."/>
            <person name="Ohm R.A."/>
            <person name="Otillar R.P."/>
            <person name="Pangilinan J.L."/>
            <person name="Peng Y."/>
            <person name="Rokas A."/>
            <person name="Rosa C.A."/>
            <person name="Scheuner C."/>
            <person name="Sibirny A.A."/>
            <person name="Slot J.C."/>
            <person name="Stielow J.B."/>
            <person name="Sun H."/>
            <person name="Kurtzman C.P."/>
            <person name="Blackwell M."/>
            <person name="Grigoriev I.V."/>
            <person name="Jeffries T.W."/>
        </authorList>
    </citation>
    <scope>NUCLEOTIDE SEQUENCE [LARGE SCALE GENOMIC DNA]</scope>
    <source>
        <strain evidence="1 2">NRRL Y-11557</strain>
    </source>
</reference>
<organism evidence="1 2">
    <name type="scientific">Lipomyces starkeyi NRRL Y-11557</name>
    <dbReference type="NCBI Taxonomy" id="675824"/>
    <lineage>
        <taxon>Eukaryota</taxon>
        <taxon>Fungi</taxon>
        <taxon>Dikarya</taxon>
        <taxon>Ascomycota</taxon>
        <taxon>Saccharomycotina</taxon>
        <taxon>Lipomycetes</taxon>
        <taxon>Lipomycetales</taxon>
        <taxon>Lipomycetaceae</taxon>
        <taxon>Lipomyces</taxon>
    </lineage>
</organism>
<evidence type="ECO:0000313" key="2">
    <source>
        <dbReference type="Proteomes" id="UP000094385"/>
    </source>
</evidence>
<dbReference type="OrthoDB" id="426235at2759"/>
<accession>A0A1E3PWN9</accession>
<gene>
    <name evidence="1" type="ORF">LIPSTDRAFT_179866</name>
</gene>
<keyword evidence="2" id="KW-1185">Reference proteome</keyword>
<evidence type="ECO:0000313" key="1">
    <source>
        <dbReference type="EMBL" id="ODQ69698.1"/>
    </source>
</evidence>
<dbReference type="Gene3D" id="3.40.50.1000">
    <property type="entry name" value="HAD superfamily/HAD-like"/>
    <property type="match status" value="1"/>
</dbReference>
<dbReference type="InterPro" id="IPR023214">
    <property type="entry name" value="HAD_sf"/>
</dbReference>
<dbReference type="AlphaFoldDB" id="A0A1E3PWN9"/>
<sequence length="102" mass="11560">MPRLTLFPKLPTDIQVEGLIFDMDGTLCLPQTWMFSEMRRVLGIARSVDILDHIYSLDVAEQEIAHEKKPQPGLEELMLVTIPTIVFDTAKSIPVPRSQQTP</sequence>
<dbReference type="Gene3D" id="1.10.260.80">
    <property type="match status" value="1"/>
</dbReference>
<proteinExistence type="predicted"/>
<dbReference type="InterPro" id="IPR036412">
    <property type="entry name" value="HAD-like_sf"/>
</dbReference>
<dbReference type="Proteomes" id="UP000094385">
    <property type="component" value="Unassembled WGS sequence"/>
</dbReference>
<dbReference type="STRING" id="675824.A0A1E3PWN9"/>